<feature type="compositionally biased region" description="Polar residues" evidence="1">
    <location>
        <begin position="192"/>
        <end position="203"/>
    </location>
</feature>
<evidence type="ECO:0000313" key="3">
    <source>
        <dbReference type="Proteomes" id="UP000030671"/>
    </source>
</evidence>
<name>W4JUV0_HETIT</name>
<feature type="compositionally biased region" description="Low complexity" evidence="1">
    <location>
        <begin position="178"/>
        <end position="191"/>
    </location>
</feature>
<organism evidence="2 3">
    <name type="scientific">Heterobasidion irregulare (strain TC 32-1)</name>
    <dbReference type="NCBI Taxonomy" id="747525"/>
    <lineage>
        <taxon>Eukaryota</taxon>
        <taxon>Fungi</taxon>
        <taxon>Dikarya</taxon>
        <taxon>Basidiomycota</taxon>
        <taxon>Agaricomycotina</taxon>
        <taxon>Agaricomycetes</taxon>
        <taxon>Russulales</taxon>
        <taxon>Bondarzewiaceae</taxon>
        <taxon>Heterobasidion</taxon>
        <taxon>Heterobasidion annosum species complex</taxon>
    </lineage>
</organism>
<sequence length="233" mass="25105">MFKLIRRISSSIYPRPDRPWSDDATSIAPTIGKKRRMSDEDGDESIRGEGSTRKRRGQLDRESTVASDFGEMSAKGKETDPGVKEVTRGVNEVELEDENKTSEERPSIDSSADDPVLVKDMEEVREDTEAGPTGEQVAEGSPSIKDEGAVTKSEEESVTKEAAVVAEGSDSKDTSVRSETSILPSTSSSTSDPQDATGTSSDEIANIVENDDTSTKEIAGKEEDKDNEGLAKP</sequence>
<protein>
    <submittedName>
        <fullName evidence="2">Uncharacterized protein</fullName>
    </submittedName>
</protein>
<feature type="compositionally biased region" description="Basic and acidic residues" evidence="1">
    <location>
        <begin position="44"/>
        <end position="63"/>
    </location>
</feature>
<evidence type="ECO:0000313" key="2">
    <source>
        <dbReference type="EMBL" id="ETW77323.1"/>
    </source>
</evidence>
<keyword evidence="3" id="KW-1185">Reference proteome</keyword>
<feature type="compositionally biased region" description="Basic and acidic residues" evidence="1">
    <location>
        <begin position="74"/>
        <end position="87"/>
    </location>
</feature>
<evidence type="ECO:0000256" key="1">
    <source>
        <dbReference type="SAM" id="MobiDB-lite"/>
    </source>
</evidence>
<feature type="compositionally biased region" description="Basic and acidic residues" evidence="1">
    <location>
        <begin position="213"/>
        <end position="233"/>
    </location>
</feature>
<reference evidence="2 3" key="1">
    <citation type="journal article" date="2012" name="New Phytol.">
        <title>Insight into trade-off between wood decay and parasitism from the genome of a fungal forest pathogen.</title>
        <authorList>
            <person name="Olson A."/>
            <person name="Aerts A."/>
            <person name="Asiegbu F."/>
            <person name="Belbahri L."/>
            <person name="Bouzid O."/>
            <person name="Broberg A."/>
            <person name="Canback B."/>
            <person name="Coutinho P.M."/>
            <person name="Cullen D."/>
            <person name="Dalman K."/>
            <person name="Deflorio G."/>
            <person name="van Diepen L.T."/>
            <person name="Dunand C."/>
            <person name="Duplessis S."/>
            <person name="Durling M."/>
            <person name="Gonthier P."/>
            <person name="Grimwood J."/>
            <person name="Fossdal C.G."/>
            <person name="Hansson D."/>
            <person name="Henrissat B."/>
            <person name="Hietala A."/>
            <person name="Himmelstrand K."/>
            <person name="Hoffmeister D."/>
            <person name="Hogberg N."/>
            <person name="James T.Y."/>
            <person name="Karlsson M."/>
            <person name="Kohler A."/>
            <person name="Kues U."/>
            <person name="Lee Y.H."/>
            <person name="Lin Y.C."/>
            <person name="Lind M."/>
            <person name="Lindquist E."/>
            <person name="Lombard V."/>
            <person name="Lucas S."/>
            <person name="Lunden K."/>
            <person name="Morin E."/>
            <person name="Murat C."/>
            <person name="Park J."/>
            <person name="Raffaello T."/>
            <person name="Rouze P."/>
            <person name="Salamov A."/>
            <person name="Schmutz J."/>
            <person name="Solheim H."/>
            <person name="Stahlberg J."/>
            <person name="Velez H."/>
            <person name="de Vries R.P."/>
            <person name="Wiebenga A."/>
            <person name="Woodward S."/>
            <person name="Yakovlev I."/>
            <person name="Garbelotto M."/>
            <person name="Martin F."/>
            <person name="Grigoriev I.V."/>
            <person name="Stenlid J."/>
        </authorList>
    </citation>
    <scope>NUCLEOTIDE SEQUENCE [LARGE SCALE GENOMIC DNA]</scope>
    <source>
        <strain evidence="2 3">TC 32-1</strain>
    </source>
</reference>
<dbReference type="OrthoDB" id="3269227at2759"/>
<dbReference type="InParanoid" id="W4JUV0"/>
<dbReference type="GeneID" id="20667241"/>
<dbReference type="Proteomes" id="UP000030671">
    <property type="component" value="Unassembled WGS sequence"/>
</dbReference>
<dbReference type="EMBL" id="KI925463">
    <property type="protein sequence ID" value="ETW77323.1"/>
    <property type="molecule type" value="Genomic_DNA"/>
</dbReference>
<dbReference type="KEGG" id="hir:HETIRDRAFT_147917"/>
<accession>W4JUV0</accession>
<gene>
    <name evidence="2" type="ORF">HETIRDRAFT_147917</name>
</gene>
<feature type="compositionally biased region" description="Basic and acidic residues" evidence="1">
    <location>
        <begin position="144"/>
        <end position="159"/>
    </location>
</feature>
<dbReference type="RefSeq" id="XP_009550842.1">
    <property type="nucleotide sequence ID" value="XM_009552547.1"/>
</dbReference>
<dbReference type="eggNOG" id="ENOG502T17R">
    <property type="taxonomic scope" value="Eukaryota"/>
</dbReference>
<dbReference type="AlphaFoldDB" id="W4JUV0"/>
<feature type="compositionally biased region" description="Basic and acidic residues" evidence="1">
    <location>
        <begin position="98"/>
        <end position="107"/>
    </location>
</feature>
<proteinExistence type="predicted"/>
<feature type="region of interest" description="Disordered" evidence="1">
    <location>
        <begin position="12"/>
        <end position="233"/>
    </location>
</feature>
<dbReference type="HOGENOM" id="CLU_1190046_0_0_1"/>